<dbReference type="InterPro" id="IPR029058">
    <property type="entry name" value="AB_hydrolase_fold"/>
</dbReference>
<feature type="transmembrane region" description="Helical" evidence="1">
    <location>
        <begin position="267"/>
        <end position="290"/>
    </location>
</feature>
<evidence type="ECO:0000313" key="3">
    <source>
        <dbReference type="Proteomes" id="UP001139000"/>
    </source>
</evidence>
<dbReference type="Pfam" id="PF26363">
    <property type="entry name" value="Phospholipase-like"/>
    <property type="match status" value="1"/>
</dbReference>
<name>A0A9X1PIL5_9BACT</name>
<dbReference type="Gene3D" id="3.40.50.1820">
    <property type="entry name" value="alpha/beta hydrolase"/>
    <property type="match status" value="1"/>
</dbReference>
<keyword evidence="1" id="KW-1133">Transmembrane helix</keyword>
<keyword evidence="3" id="KW-1185">Reference proteome</keyword>
<organism evidence="2 3">
    <name type="scientific">Dyadobacter chenwenxiniae</name>
    <dbReference type="NCBI Taxonomy" id="2906456"/>
    <lineage>
        <taxon>Bacteria</taxon>
        <taxon>Pseudomonadati</taxon>
        <taxon>Bacteroidota</taxon>
        <taxon>Cytophagia</taxon>
        <taxon>Cytophagales</taxon>
        <taxon>Spirosomataceae</taxon>
        <taxon>Dyadobacter</taxon>
    </lineage>
</organism>
<protein>
    <submittedName>
        <fullName evidence="2">Lipase family protein</fullName>
    </submittedName>
</protein>
<gene>
    <name evidence="2" type="ORF">LXM26_03935</name>
</gene>
<comment type="caution">
    <text evidence="2">The sequence shown here is derived from an EMBL/GenBank/DDBJ whole genome shotgun (WGS) entry which is preliminary data.</text>
</comment>
<dbReference type="RefSeq" id="WP_234653515.1">
    <property type="nucleotide sequence ID" value="NZ_CP094997.1"/>
</dbReference>
<accession>A0A9X1PIL5</accession>
<evidence type="ECO:0000313" key="2">
    <source>
        <dbReference type="EMBL" id="MCF0060629.1"/>
    </source>
</evidence>
<evidence type="ECO:0000256" key="1">
    <source>
        <dbReference type="SAM" id="Phobius"/>
    </source>
</evidence>
<reference evidence="2" key="1">
    <citation type="submission" date="2021-12" db="EMBL/GenBank/DDBJ databases">
        <title>Novel species in genus Dyadobacter.</title>
        <authorList>
            <person name="Ma C."/>
        </authorList>
    </citation>
    <scope>NUCLEOTIDE SEQUENCE</scope>
    <source>
        <strain evidence="2">LJ419</strain>
    </source>
</reference>
<keyword evidence="1" id="KW-0472">Membrane</keyword>
<dbReference type="SUPFAM" id="SSF53474">
    <property type="entry name" value="alpha/beta-Hydrolases"/>
    <property type="match status" value="1"/>
</dbReference>
<dbReference type="EMBL" id="JAJTTC010000001">
    <property type="protein sequence ID" value="MCF0060629.1"/>
    <property type="molecule type" value="Genomic_DNA"/>
</dbReference>
<dbReference type="AlphaFoldDB" id="A0A9X1PIL5"/>
<sequence length="331" mass="36435">MDILFTQKALGCAENCISKQPNKESRYLRRQSLIYEGKQSGNEILMLAAERLERNSRAVENAKLSKDVYDADKNFISPIEGQPEGWHKLDEAELNSIGINKSDLIDPISDFKAAIYKPSFKSPPPKYVVAFAGTDSVTDMEHNIKQGLGKKSEQYNYAMEIAKRIQNRVGTANVEFTGHSLGGGLASAASTVTGSKASTINSAGLNMATVKRLGIDPEVFEARAKNIDAFYSKSDPLNNIQDNFSLTPKAIGNRFDVNVPNMDQHSWLALIIPVIALSFLSPILSVVYGLRKSGNMALQGHSVDQMIVNFEYEKNMDEYILSIGKDTSMLG</sequence>
<proteinExistence type="predicted"/>
<keyword evidence="1" id="KW-0812">Transmembrane</keyword>
<dbReference type="Proteomes" id="UP001139000">
    <property type="component" value="Unassembled WGS sequence"/>
</dbReference>